<dbReference type="Proteomes" id="UP001055811">
    <property type="component" value="Linkage Group LG05"/>
</dbReference>
<proteinExistence type="predicted"/>
<comment type="caution">
    <text evidence="1">The sequence shown here is derived from an EMBL/GenBank/DDBJ whole genome shotgun (WGS) entry which is preliminary data.</text>
</comment>
<dbReference type="EMBL" id="CM042013">
    <property type="protein sequence ID" value="KAI3740416.1"/>
    <property type="molecule type" value="Genomic_DNA"/>
</dbReference>
<keyword evidence="2" id="KW-1185">Reference proteome</keyword>
<accession>A0ACB9D1N7</accession>
<reference evidence="1 2" key="2">
    <citation type="journal article" date="2022" name="Mol. Ecol. Resour.">
        <title>The genomes of chicory, endive, great burdock and yacon provide insights into Asteraceae paleo-polyploidization history and plant inulin production.</title>
        <authorList>
            <person name="Fan W."/>
            <person name="Wang S."/>
            <person name="Wang H."/>
            <person name="Wang A."/>
            <person name="Jiang F."/>
            <person name="Liu H."/>
            <person name="Zhao H."/>
            <person name="Xu D."/>
            <person name="Zhang Y."/>
        </authorList>
    </citation>
    <scope>NUCLEOTIDE SEQUENCE [LARGE SCALE GENOMIC DNA]</scope>
    <source>
        <strain evidence="2">cv. Punajuju</strain>
        <tissue evidence="1">Leaves</tissue>
    </source>
</reference>
<reference evidence="2" key="1">
    <citation type="journal article" date="2022" name="Mol. Ecol. Resour.">
        <title>The genomes of chicory, endive, great burdock and yacon provide insights into Asteraceae palaeo-polyploidization history and plant inulin production.</title>
        <authorList>
            <person name="Fan W."/>
            <person name="Wang S."/>
            <person name="Wang H."/>
            <person name="Wang A."/>
            <person name="Jiang F."/>
            <person name="Liu H."/>
            <person name="Zhao H."/>
            <person name="Xu D."/>
            <person name="Zhang Y."/>
        </authorList>
    </citation>
    <scope>NUCLEOTIDE SEQUENCE [LARGE SCALE GENOMIC DNA]</scope>
    <source>
        <strain evidence="2">cv. Punajuju</strain>
    </source>
</reference>
<sequence length="132" mass="14593">MASHPTRRGYLRIATGLSRTRIADIACPRRVLVLIQSLLIPKSVQLSARVSLHTLPGIRNYPKITSSWTCKSMHVLGMSSYLTSGEQRNALDLLQAFPHVVSLPSNLQSLGTKEPLLKPVDSTLEISQKHEP</sequence>
<name>A0ACB9D1N7_CICIN</name>
<organism evidence="1 2">
    <name type="scientific">Cichorium intybus</name>
    <name type="common">Chicory</name>
    <dbReference type="NCBI Taxonomy" id="13427"/>
    <lineage>
        <taxon>Eukaryota</taxon>
        <taxon>Viridiplantae</taxon>
        <taxon>Streptophyta</taxon>
        <taxon>Embryophyta</taxon>
        <taxon>Tracheophyta</taxon>
        <taxon>Spermatophyta</taxon>
        <taxon>Magnoliopsida</taxon>
        <taxon>eudicotyledons</taxon>
        <taxon>Gunneridae</taxon>
        <taxon>Pentapetalae</taxon>
        <taxon>asterids</taxon>
        <taxon>campanulids</taxon>
        <taxon>Asterales</taxon>
        <taxon>Asteraceae</taxon>
        <taxon>Cichorioideae</taxon>
        <taxon>Cichorieae</taxon>
        <taxon>Cichoriinae</taxon>
        <taxon>Cichorium</taxon>
    </lineage>
</organism>
<evidence type="ECO:0000313" key="2">
    <source>
        <dbReference type="Proteomes" id="UP001055811"/>
    </source>
</evidence>
<protein>
    <submittedName>
        <fullName evidence="1">Uncharacterized protein</fullName>
    </submittedName>
</protein>
<gene>
    <name evidence="1" type="ORF">L2E82_30845</name>
</gene>
<evidence type="ECO:0000313" key="1">
    <source>
        <dbReference type="EMBL" id="KAI3740416.1"/>
    </source>
</evidence>